<dbReference type="GO" id="GO:0006261">
    <property type="term" value="P:DNA-templated DNA replication"/>
    <property type="evidence" value="ECO:0007669"/>
    <property type="project" value="TreeGrafter"/>
</dbReference>
<comment type="similarity">
    <text evidence="6">Belongs to the DNA polymerase HolA subunit family.</text>
</comment>
<organism evidence="9 11">
    <name type="scientific">Actinotignum urinale</name>
    <dbReference type="NCBI Taxonomy" id="190146"/>
    <lineage>
        <taxon>Bacteria</taxon>
        <taxon>Bacillati</taxon>
        <taxon>Actinomycetota</taxon>
        <taxon>Actinomycetes</taxon>
        <taxon>Actinomycetales</taxon>
        <taxon>Actinomycetaceae</taxon>
        <taxon>Actinotignum</taxon>
    </lineage>
</organism>
<keyword evidence="10" id="KW-1185">Reference proteome</keyword>
<keyword evidence="4" id="KW-0235">DNA replication</keyword>
<dbReference type="EMBL" id="JAWNGC010000002">
    <property type="protein sequence ID" value="MDY5154686.1"/>
    <property type="molecule type" value="Genomic_DNA"/>
</dbReference>
<protein>
    <recommendedName>
        <fullName evidence="1">DNA-directed DNA polymerase</fullName>
        <ecNumber evidence="1">2.7.7.7</ecNumber>
    </recommendedName>
</protein>
<dbReference type="AlphaFoldDB" id="A0AAW9HLC1"/>
<evidence type="ECO:0000313" key="9">
    <source>
        <dbReference type="EMBL" id="MDY5154686.1"/>
    </source>
</evidence>
<dbReference type="InterPro" id="IPR027417">
    <property type="entry name" value="P-loop_NTPase"/>
</dbReference>
<comment type="caution">
    <text evidence="9">The sequence shown here is derived from an EMBL/GenBank/DDBJ whole genome shotgun (WGS) entry which is preliminary data.</text>
</comment>
<dbReference type="NCBIfam" id="TIGR01128">
    <property type="entry name" value="holA"/>
    <property type="match status" value="1"/>
</dbReference>
<dbReference type="PANTHER" id="PTHR34388">
    <property type="entry name" value="DNA POLYMERASE III SUBUNIT DELTA"/>
    <property type="match status" value="1"/>
</dbReference>
<dbReference type="GO" id="GO:0003677">
    <property type="term" value="F:DNA binding"/>
    <property type="evidence" value="ECO:0007669"/>
    <property type="project" value="InterPro"/>
</dbReference>
<evidence type="ECO:0000313" key="11">
    <source>
        <dbReference type="Proteomes" id="UP001281731"/>
    </source>
</evidence>
<reference evidence="9 10" key="1">
    <citation type="submission" date="2023-10" db="EMBL/GenBank/DDBJ databases">
        <title>Whole Genome based description of the genera Actinobaculum and Actinotignum reveals a complex phylogenetic relationship within the species included in the genus Actinotignum.</title>
        <authorList>
            <person name="Jensen C.S."/>
            <person name="Dargis R."/>
            <person name="Kemp M."/>
            <person name="Christensen J.J."/>
        </authorList>
    </citation>
    <scope>NUCLEOTIDE SEQUENCE</scope>
    <source>
        <strain evidence="9">SLA_B511</strain>
        <strain evidence="8 10">SLA_B974</strain>
    </source>
</reference>
<keyword evidence="2" id="KW-0808">Transferase</keyword>
<name>A0AAW9HLC1_9ACTO</name>
<evidence type="ECO:0000313" key="8">
    <source>
        <dbReference type="EMBL" id="MDY5133729.1"/>
    </source>
</evidence>
<evidence type="ECO:0000256" key="2">
    <source>
        <dbReference type="ARBA" id="ARBA00022679"/>
    </source>
</evidence>
<dbReference type="Proteomes" id="UP001281731">
    <property type="component" value="Unassembled WGS sequence"/>
</dbReference>
<sequence>MARARKNEVPASRIKPAPVVLIVGKEAVLGERMARRVLDQAVSDNPQRVVVKVDARSYQAGSLAMHSTPSLFGDVPLIYATHCEAMNDAFLADMLAYCEHPQPDVVVVLLHGGGVRGKKLLDTIAKHGYPQTTLERVTKDSDKAALIRGDVRAAKRKITDGAVEHLVDAFGQDVRELLSTVAQLLADVDGMITEDDVRVFSAGRSEATPFDVAELAVNGKTGEALVAVRHAFANRVDPVPLVSAMAVKLRQLALAQGATRGRSDTGMAPWQLDRARRQLRFWSGEGLAQAICAVATADEQVKGASRDPQYAVEHAIVAIGEARNKRF</sequence>
<evidence type="ECO:0000256" key="5">
    <source>
        <dbReference type="ARBA" id="ARBA00022932"/>
    </source>
</evidence>
<dbReference type="InterPro" id="IPR008921">
    <property type="entry name" value="DNA_pol3_clamp-load_cplx_C"/>
</dbReference>
<dbReference type="SUPFAM" id="SSF52540">
    <property type="entry name" value="P-loop containing nucleoside triphosphate hydrolases"/>
    <property type="match status" value="1"/>
</dbReference>
<dbReference type="EC" id="2.7.7.7" evidence="1"/>
<dbReference type="Proteomes" id="UP001275049">
    <property type="component" value="Unassembled WGS sequence"/>
</dbReference>
<accession>A0AAW9HLC1</accession>
<dbReference type="GO" id="GO:0003887">
    <property type="term" value="F:DNA-directed DNA polymerase activity"/>
    <property type="evidence" value="ECO:0007669"/>
    <property type="project" value="UniProtKB-KW"/>
</dbReference>
<evidence type="ECO:0000256" key="1">
    <source>
        <dbReference type="ARBA" id="ARBA00012417"/>
    </source>
</evidence>
<dbReference type="EMBL" id="JAWNGA010000017">
    <property type="protein sequence ID" value="MDY5133729.1"/>
    <property type="molecule type" value="Genomic_DNA"/>
</dbReference>
<dbReference type="SUPFAM" id="SSF48019">
    <property type="entry name" value="post-AAA+ oligomerization domain-like"/>
    <property type="match status" value="1"/>
</dbReference>
<keyword evidence="3" id="KW-0548">Nucleotidyltransferase</keyword>
<dbReference type="PANTHER" id="PTHR34388:SF1">
    <property type="entry name" value="DNA POLYMERASE III SUBUNIT DELTA"/>
    <property type="match status" value="1"/>
</dbReference>
<evidence type="ECO:0000256" key="7">
    <source>
        <dbReference type="ARBA" id="ARBA00049244"/>
    </source>
</evidence>
<dbReference type="RefSeq" id="WP_022866251.1">
    <property type="nucleotide sequence ID" value="NZ_CAMYCL010000019.1"/>
</dbReference>
<comment type="catalytic activity">
    <reaction evidence="7">
        <text>DNA(n) + a 2'-deoxyribonucleoside 5'-triphosphate = DNA(n+1) + diphosphate</text>
        <dbReference type="Rhea" id="RHEA:22508"/>
        <dbReference type="Rhea" id="RHEA-COMP:17339"/>
        <dbReference type="Rhea" id="RHEA-COMP:17340"/>
        <dbReference type="ChEBI" id="CHEBI:33019"/>
        <dbReference type="ChEBI" id="CHEBI:61560"/>
        <dbReference type="ChEBI" id="CHEBI:173112"/>
        <dbReference type="EC" id="2.7.7.7"/>
    </reaction>
</comment>
<keyword evidence="5" id="KW-0239">DNA-directed DNA polymerase</keyword>
<evidence type="ECO:0000256" key="3">
    <source>
        <dbReference type="ARBA" id="ARBA00022695"/>
    </source>
</evidence>
<dbReference type="Gene3D" id="1.20.272.10">
    <property type="match status" value="1"/>
</dbReference>
<evidence type="ECO:0000256" key="6">
    <source>
        <dbReference type="ARBA" id="ARBA00034754"/>
    </source>
</evidence>
<gene>
    <name evidence="9" type="ORF">R6G80_02955</name>
    <name evidence="8" type="ORF">R6G86_08280</name>
</gene>
<evidence type="ECO:0000313" key="10">
    <source>
        <dbReference type="Proteomes" id="UP001275049"/>
    </source>
</evidence>
<dbReference type="GO" id="GO:0009360">
    <property type="term" value="C:DNA polymerase III complex"/>
    <property type="evidence" value="ECO:0007669"/>
    <property type="project" value="TreeGrafter"/>
</dbReference>
<dbReference type="Gene3D" id="3.40.50.300">
    <property type="entry name" value="P-loop containing nucleotide triphosphate hydrolases"/>
    <property type="match status" value="1"/>
</dbReference>
<proteinExistence type="inferred from homology"/>
<dbReference type="InterPro" id="IPR005790">
    <property type="entry name" value="DNA_polIII_delta"/>
</dbReference>
<evidence type="ECO:0000256" key="4">
    <source>
        <dbReference type="ARBA" id="ARBA00022705"/>
    </source>
</evidence>